<dbReference type="EMBL" id="KV878888">
    <property type="protein sequence ID" value="OJJ89229.1"/>
    <property type="molecule type" value="Genomic_DNA"/>
</dbReference>
<gene>
    <name evidence="3" type="ORF">ASPGLDRAFT_114685</name>
</gene>
<evidence type="ECO:0000256" key="1">
    <source>
        <dbReference type="SAM" id="MobiDB-lite"/>
    </source>
</evidence>
<dbReference type="STRING" id="1160497.A0A1L9VZC4"/>
<dbReference type="GeneID" id="34455889"/>
<evidence type="ECO:0000313" key="4">
    <source>
        <dbReference type="Proteomes" id="UP000184300"/>
    </source>
</evidence>
<keyword evidence="4" id="KW-1185">Reference proteome</keyword>
<dbReference type="VEuPathDB" id="FungiDB:ASPGLDRAFT_114685"/>
<dbReference type="Proteomes" id="UP000184300">
    <property type="component" value="Unassembled WGS sequence"/>
</dbReference>
<dbReference type="RefSeq" id="XP_022405891.1">
    <property type="nucleotide sequence ID" value="XM_022539628.1"/>
</dbReference>
<feature type="compositionally biased region" description="Low complexity" evidence="1">
    <location>
        <begin position="108"/>
        <end position="118"/>
    </location>
</feature>
<name>A0A1L9VZC4_ASPGL</name>
<accession>A0A1L9VZC4</accession>
<evidence type="ECO:0000313" key="3">
    <source>
        <dbReference type="EMBL" id="OJJ89229.1"/>
    </source>
</evidence>
<sequence>MGSASSKPARSAANAVSRRQYPKQPTAPPTAAPSAAAKAAQPQPRAQAPPHLQREPEPSQGPTYHPKERASGAKSNAIDIDGRDPDFAASLRHIGPVNPAPTFSPSSTFQPQPGTQPIQTIFPQASSNPALLVFSAREQIAKAAEKEAEQVGKPSFAGRQFLDGLTIRQVISMRDRQGLSAEEIEGTLRLRKGVVERLAGRGIVGEIL</sequence>
<proteinExistence type="predicted"/>
<feature type="region of interest" description="Disordered" evidence="1">
    <location>
        <begin position="1"/>
        <end position="118"/>
    </location>
</feature>
<dbReference type="InterPro" id="IPR054448">
    <property type="entry name" value="HTH_put_ascomycetes"/>
</dbReference>
<feature type="domain" description="Helix-turn-helix" evidence="2">
    <location>
        <begin position="161"/>
        <end position="205"/>
    </location>
</feature>
<organism evidence="3 4">
    <name type="scientific">Aspergillus glaucus CBS 516.65</name>
    <dbReference type="NCBI Taxonomy" id="1160497"/>
    <lineage>
        <taxon>Eukaryota</taxon>
        <taxon>Fungi</taxon>
        <taxon>Dikarya</taxon>
        <taxon>Ascomycota</taxon>
        <taxon>Pezizomycotina</taxon>
        <taxon>Eurotiomycetes</taxon>
        <taxon>Eurotiomycetidae</taxon>
        <taxon>Eurotiales</taxon>
        <taxon>Aspergillaceae</taxon>
        <taxon>Aspergillus</taxon>
        <taxon>Aspergillus subgen. Aspergillus</taxon>
    </lineage>
</organism>
<feature type="compositionally biased region" description="Low complexity" evidence="1">
    <location>
        <begin position="32"/>
        <end position="50"/>
    </location>
</feature>
<reference evidence="4" key="1">
    <citation type="journal article" date="2017" name="Genome Biol.">
        <title>Comparative genomics reveals high biological diversity and specific adaptations in the industrially and medically important fungal genus Aspergillus.</title>
        <authorList>
            <person name="de Vries R.P."/>
            <person name="Riley R."/>
            <person name="Wiebenga A."/>
            <person name="Aguilar-Osorio G."/>
            <person name="Amillis S."/>
            <person name="Uchima C.A."/>
            <person name="Anderluh G."/>
            <person name="Asadollahi M."/>
            <person name="Askin M."/>
            <person name="Barry K."/>
            <person name="Battaglia E."/>
            <person name="Bayram O."/>
            <person name="Benocci T."/>
            <person name="Braus-Stromeyer S.A."/>
            <person name="Caldana C."/>
            <person name="Canovas D."/>
            <person name="Cerqueira G.C."/>
            <person name="Chen F."/>
            <person name="Chen W."/>
            <person name="Choi C."/>
            <person name="Clum A."/>
            <person name="Dos Santos R.A."/>
            <person name="Damasio A.R."/>
            <person name="Diallinas G."/>
            <person name="Emri T."/>
            <person name="Fekete E."/>
            <person name="Flipphi M."/>
            <person name="Freyberg S."/>
            <person name="Gallo A."/>
            <person name="Gournas C."/>
            <person name="Habgood R."/>
            <person name="Hainaut M."/>
            <person name="Harispe M.L."/>
            <person name="Henrissat B."/>
            <person name="Hilden K.S."/>
            <person name="Hope R."/>
            <person name="Hossain A."/>
            <person name="Karabika E."/>
            <person name="Karaffa L."/>
            <person name="Karanyi Z."/>
            <person name="Krasevec N."/>
            <person name="Kuo A."/>
            <person name="Kusch H."/>
            <person name="LaButti K."/>
            <person name="Lagendijk E.L."/>
            <person name="Lapidus A."/>
            <person name="Levasseur A."/>
            <person name="Lindquist E."/>
            <person name="Lipzen A."/>
            <person name="Logrieco A.F."/>
            <person name="MacCabe A."/>
            <person name="Maekelae M.R."/>
            <person name="Malavazi I."/>
            <person name="Melin P."/>
            <person name="Meyer V."/>
            <person name="Mielnichuk N."/>
            <person name="Miskei M."/>
            <person name="Molnar A.P."/>
            <person name="Mule G."/>
            <person name="Ngan C.Y."/>
            <person name="Orejas M."/>
            <person name="Orosz E."/>
            <person name="Ouedraogo J.P."/>
            <person name="Overkamp K.M."/>
            <person name="Park H.-S."/>
            <person name="Perrone G."/>
            <person name="Piumi F."/>
            <person name="Punt P.J."/>
            <person name="Ram A.F."/>
            <person name="Ramon A."/>
            <person name="Rauscher S."/>
            <person name="Record E."/>
            <person name="Riano-Pachon D.M."/>
            <person name="Robert V."/>
            <person name="Roehrig J."/>
            <person name="Ruller R."/>
            <person name="Salamov A."/>
            <person name="Salih N.S."/>
            <person name="Samson R.A."/>
            <person name="Sandor E."/>
            <person name="Sanguinetti M."/>
            <person name="Schuetze T."/>
            <person name="Sepcic K."/>
            <person name="Shelest E."/>
            <person name="Sherlock G."/>
            <person name="Sophianopoulou V."/>
            <person name="Squina F.M."/>
            <person name="Sun H."/>
            <person name="Susca A."/>
            <person name="Todd R.B."/>
            <person name="Tsang A."/>
            <person name="Unkles S.E."/>
            <person name="van de Wiele N."/>
            <person name="van Rossen-Uffink D."/>
            <person name="Oliveira J.V."/>
            <person name="Vesth T.C."/>
            <person name="Visser J."/>
            <person name="Yu J.-H."/>
            <person name="Zhou M."/>
            <person name="Andersen M.R."/>
            <person name="Archer D.B."/>
            <person name="Baker S.E."/>
            <person name="Benoit I."/>
            <person name="Brakhage A.A."/>
            <person name="Braus G.H."/>
            <person name="Fischer R."/>
            <person name="Frisvad J.C."/>
            <person name="Goldman G.H."/>
            <person name="Houbraken J."/>
            <person name="Oakley B."/>
            <person name="Pocsi I."/>
            <person name="Scazzocchio C."/>
            <person name="Seiboth B."/>
            <person name="vanKuyk P.A."/>
            <person name="Wortman J."/>
            <person name="Dyer P.S."/>
            <person name="Grigoriev I.V."/>
        </authorList>
    </citation>
    <scope>NUCLEOTIDE SEQUENCE [LARGE SCALE GENOMIC DNA]</scope>
    <source>
        <strain evidence="4">CBS 516.65</strain>
    </source>
</reference>
<protein>
    <recommendedName>
        <fullName evidence="2">Helix-turn-helix domain-containing protein</fullName>
    </recommendedName>
</protein>
<evidence type="ECO:0000259" key="2">
    <source>
        <dbReference type="Pfam" id="PF22943"/>
    </source>
</evidence>
<dbReference type="Pfam" id="PF22943">
    <property type="entry name" value="HTH_68"/>
    <property type="match status" value="1"/>
</dbReference>
<dbReference type="OrthoDB" id="4085451at2759"/>
<dbReference type="AlphaFoldDB" id="A0A1L9VZC4"/>